<gene>
    <name evidence="8" type="ORF">TVD_12530</name>
</gene>
<feature type="transmembrane region" description="Helical" evidence="7">
    <location>
        <begin position="40"/>
        <end position="58"/>
    </location>
</feature>
<dbReference type="RefSeq" id="WP_047251733.1">
    <property type="nucleotide sequence ID" value="NZ_CP011367.1"/>
</dbReference>
<dbReference type="STRING" id="106634.TVD_12530"/>
<keyword evidence="4 7" id="KW-0812">Transmembrane</keyword>
<evidence type="ECO:0000256" key="4">
    <source>
        <dbReference type="ARBA" id="ARBA00022692"/>
    </source>
</evidence>
<name>A0A0G3G4G8_9GAMM</name>
<dbReference type="GO" id="GO:0005886">
    <property type="term" value="C:plasma membrane"/>
    <property type="evidence" value="ECO:0007669"/>
    <property type="project" value="UniProtKB-SubCell"/>
</dbReference>
<protein>
    <submittedName>
        <fullName evidence="8">Membrane protein</fullName>
    </submittedName>
</protein>
<keyword evidence="6 7" id="KW-0472">Membrane</keyword>
<evidence type="ECO:0000256" key="2">
    <source>
        <dbReference type="ARBA" id="ARBA00022448"/>
    </source>
</evidence>
<feature type="transmembrane region" description="Helical" evidence="7">
    <location>
        <begin position="138"/>
        <end position="167"/>
    </location>
</feature>
<feature type="transmembrane region" description="Helical" evidence="7">
    <location>
        <begin position="70"/>
        <end position="99"/>
    </location>
</feature>
<evidence type="ECO:0000256" key="6">
    <source>
        <dbReference type="ARBA" id="ARBA00023136"/>
    </source>
</evidence>
<evidence type="ECO:0000313" key="9">
    <source>
        <dbReference type="Proteomes" id="UP000064201"/>
    </source>
</evidence>
<evidence type="ECO:0000256" key="3">
    <source>
        <dbReference type="ARBA" id="ARBA00022475"/>
    </source>
</evidence>
<dbReference type="EMBL" id="CP011367">
    <property type="protein sequence ID" value="AKJ96130.1"/>
    <property type="molecule type" value="Genomic_DNA"/>
</dbReference>
<keyword evidence="9" id="KW-1185">Reference proteome</keyword>
<feature type="transmembrane region" description="Helical" evidence="7">
    <location>
        <begin position="12"/>
        <end position="28"/>
    </location>
</feature>
<keyword evidence="2" id="KW-0813">Transport</keyword>
<dbReference type="PATRIC" id="fig|106634.4.peg.2553"/>
<accession>A0A0G3G4G8</accession>
<reference evidence="8 9" key="1">
    <citation type="submission" date="2015-04" db="EMBL/GenBank/DDBJ databases">
        <title>Complete Sequence for the Genome of the Thioalkalivibrio versutus D301.</title>
        <authorList>
            <person name="Mu T."/>
            <person name="Zhou J."/>
            <person name="Xu X."/>
        </authorList>
    </citation>
    <scope>NUCLEOTIDE SEQUENCE [LARGE SCALE GENOMIC DNA]</scope>
    <source>
        <strain evidence="8 9">D301</strain>
    </source>
</reference>
<dbReference type="Proteomes" id="UP000064201">
    <property type="component" value="Chromosome"/>
</dbReference>
<dbReference type="OrthoDB" id="5297929at2"/>
<evidence type="ECO:0000256" key="5">
    <source>
        <dbReference type="ARBA" id="ARBA00022989"/>
    </source>
</evidence>
<feature type="transmembrane region" description="Helical" evidence="7">
    <location>
        <begin position="105"/>
        <end position="126"/>
    </location>
</feature>
<comment type="subcellular location">
    <subcellularLocation>
        <location evidence="1">Cell membrane</location>
        <topology evidence="1">Multi-pass membrane protein</topology>
    </subcellularLocation>
</comment>
<dbReference type="AlphaFoldDB" id="A0A0G3G4G8"/>
<evidence type="ECO:0000313" key="8">
    <source>
        <dbReference type="EMBL" id="AKJ96130.1"/>
    </source>
</evidence>
<dbReference type="Pfam" id="PF01891">
    <property type="entry name" value="CbiM"/>
    <property type="match status" value="1"/>
</dbReference>
<organism evidence="8 9">
    <name type="scientific">Thioalkalivibrio versutus</name>
    <dbReference type="NCBI Taxonomy" id="106634"/>
    <lineage>
        <taxon>Bacteria</taxon>
        <taxon>Pseudomonadati</taxon>
        <taxon>Pseudomonadota</taxon>
        <taxon>Gammaproteobacteria</taxon>
        <taxon>Chromatiales</taxon>
        <taxon>Ectothiorhodospiraceae</taxon>
        <taxon>Thioalkalivibrio</taxon>
    </lineage>
</organism>
<dbReference type="GO" id="GO:0000041">
    <property type="term" value="P:transition metal ion transport"/>
    <property type="evidence" value="ECO:0007669"/>
    <property type="project" value="InterPro"/>
</dbReference>
<sequence length="221" mass="24085">MVEGAGELPVALRVLSAVLLGGGMLVMLRRMPWETFFVPGRAQLFVIATLCLLLIWSLRAQALDGLALHFLGMATVTLMFGWQLAILMVFLVVAILGLFGVLPLAAFPLTVLLAGILPVAVTWGLLRLSEARLPAHMFIYLYAVGFLGGALSVVATVLASAAIYGLFTELAWADVHRDYLRYLALLVLPEAVINGIVITGLVMVRPEWLATWSDERYIHGR</sequence>
<keyword evidence="3" id="KW-1003">Cell membrane</keyword>
<evidence type="ECO:0000256" key="7">
    <source>
        <dbReference type="SAM" id="Phobius"/>
    </source>
</evidence>
<keyword evidence="5 7" id="KW-1133">Transmembrane helix</keyword>
<dbReference type="InterPro" id="IPR002751">
    <property type="entry name" value="CbiM/NikMN"/>
</dbReference>
<dbReference type="KEGG" id="tvr:TVD_12530"/>
<evidence type="ECO:0000256" key="1">
    <source>
        <dbReference type="ARBA" id="ARBA00004651"/>
    </source>
</evidence>
<proteinExistence type="predicted"/>
<dbReference type="Gene3D" id="1.10.1760.20">
    <property type="match status" value="1"/>
</dbReference>
<feature type="transmembrane region" description="Helical" evidence="7">
    <location>
        <begin position="179"/>
        <end position="204"/>
    </location>
</feature>